<gene>
    <name evidence="2" type="ORF">RV04_GL001498</name>
</gene>
<keyword evidence="1" id="KW-0472">Membrane</keyword>
<evidence type="ECO:0000256" key="1">
    <source>
        <dbReference type="SAM" id="Phobius"/>
    </source>
</evidence>
<keyword evidence="1" id="KW-1133">Transmembrane helix</keyword>
<comment type="caution">
    <text evidence="2">The sequence shown here is derived from an EMBL/GenBank/DDBJ whole genome shotgun (WGS) entry which is preliminary data.</text>
</comment>
<evidence type="ECO:0000313" key="2">
    <source>
        <dbReference type="EMBL" id="OJG46332.1"/>
    </source>
</evidence>
<accession>A0A1L8TQC2</accession>
<feature type="transmembrane region" description="Helical" evidence="1">
    <location>
        <begin position="73"/>
        <end position="93"/>
    </location>
</feature>
<keyword evidence="3" id="KW-1185">Reference proteome</keyword>
<feature type="transmembrane region" description="Helical" evidence="1">
    <location>
        <begin position="20"/>
        <end position="38"/>
    </location>
</feature>
<feature type="transmembrane region" description="Helical" evidence="1">
    <location>
        <begin position="105"/>
        <end position="130"/>
    </location>
</feature>
<sequence length="135" mass="15248">MLFWFFDSIIGDFGNQVVTFPTMIGSCTLIIAAIVWLISRPWIPSEMHAVLLVLPFILNLALLPTIFSANTFFYQYNLGLLFFFVCGGLFSGIKERIAIAPIPKILAGWPIQLTALFLIFLSLSFFHGVFFDTIF</sequence>
<organism evidence="2 3">
    <name type="scientific">Enterococcus hermanniensis</name>
    <dbReference type="NCBI Taxonomy" id="249189"/>
    <lineage>
        <taxon>Bacteria</taxon>
        <taxon>Bacillati</taxon>
        <taxon>Bacillota</taxon>
        <taxon>Bacilli</taxon>
        <taxon>Lactobacillales</taxon>
        <taxon>Enterococcaceae</taxon>
        <taxon>Enterococcus</taxon>
    </lineage>
</organism>
<proteinExistence type="predicted"/>
<reference evidence="2 3" key="1">
    <citation type="submission" date="2014-12" db="EMBL/GenBank/DDBJ databases">
        <title>Draft genome sequences of 29 type strains of Enterococci.</title>
        <authorList>
            <person name="Zhong Z."/>
            <person name="Sun Z."/>
            <person name="Liu W."/>
            <person name="Zhang W."/>
            <person name="Zhang H."/>
        </authorList>
    </citation>
    <scope>NUCLEOTIDE SEQUENCE [LARGE SCALE GENOMIC DNA]</scope>
    <source>
        <strain evidence="2 3">DSM 17122</strain>
    </source>
</reference>
<protein>
    <submittedName>
        <fullName evidence="2">Uncharacterized protein</fullName>
    </submittedName>
</protein>
<dbReference type="EMBL" id="JXKQ01000003">
    <property type="protein sequence ID" value="OJG46332.1"/>
    <property type="molecule type" value="Genomic_DNA"/>
</dbReference>
<dbReference type="AlphaFoldDB" id="A0A1L8TQC2"/>
<name>A0A1L8TQC2_9ENTE</name>
<feature type="transmembrane region" description="Helical" evidence="1">
    <location>
        <begin position="50"/>
        <end position="67"/>
    </location>
</feature>
<dbReference type="Proteomes" id="UP000182077">
    <property type="component" value="Unassembled WGS sequence"/>
</dbReference>
<keyword evidence="1" id="KW-0812">Transmembrane</keyword>
<evidence type="ECO:0000313" key="3">
    <source>
        <dbReference type="Proteomes" id="UP000182077"/>
    </source>
</evidence>
<dbReference type="RefSeq" id="WP_084405529.1">
    <property type="nucleotide sequence ID" value="NZ_JBHSHK010000001.1"/>
</dbReference>